<sequence>MYYFLYISHIILILCKYTIFFNQEQTFRQYLY</sequence>
<organism evidence="2">
    <name type="scientific">Myoviridae sp. ctPuP5</name>
    <dbReference type="NCBI Taxonomy" id="2823543"/>
    <lineage>
        <taxon>Viruses</taxon>
        <taxon>Duplodnaviria</taxon>
        <taxon>Heunggongvirae</taxon>
        <taxon>Uroviricota</taxon>
        <taxon>Caudoviricetes</taxon>
    </lineage>
</organism>
<evidence type="ECO:0000313" key="2">
    <source>
        <dbReference type="EMBL" id="DAD66769.1"/>
    </source>
</evidence>
<proteinExistence type="predicted"/>
<feature type="transmembrane region" description="Helical" evidence="1">
    <location>
        <begin position="6"/>
        <end position="22"/>
    </location>
</feature>
<name>A0A8S5LA57_9CAUD</name>
<accession>A0A8S5LA57</accession>
<dbReference type="EMBL" id="BK014662">
    <property type="protein sequence ID" value="DAD66769.1"/>
    <property type="molecule type" value="Genomic_DNA"/>
</dbReference>
<evidence type="ECO:0000256" key="1">
    <source>
        <dbReference type="SAM" id="Phobius"/>
    </source>
</evidence>
<reference evidence="2" key="1">
    <citation type="journal article" date="2021" name="Proc. Natl. Acad. Sci. U.S.A.">
        <title>A Catalog of Tens of Thousands of Viruses from Human Metagenomes Reveals Hidden Associations with Chronic Diseases.</title>
        <authorList>
            <person name="Tisza M.J."/>
            <person name="Buck C.B."/>
        </authorList>
    </citation>
    <scope>NUCLEOTIDE SEQUENCE</scope>
    <source>
        <strain evidence="2">CtPuP5</strain>
    </source>
</reference>
<keyword evidence="1" id="KW-0472">Membrane</keyword>
<keyword evidence="1" id="KW-0812">Transmembrane</keyword>
<protein>
    <submittedName>
        <fullName evidence="2">Uncharacterized protein</fullName>
    </submittedName>
</protein>
<keyword evidence="1" id="KW-1133">Transmembrane helix</keyword>